<evidence type="ECO:0000259" key="7">
    <source>
        <dbReference type="Pfam" id="PF10644"/>
    </source>
</evidence>
<evidence type="ECO:0000256" key="6">
    <source>
        <dbReference type="ARBA" id="ARBA00023128"/>
    </source>
</evidence>
<feature type="domain" description="Misato Segment II tubulin-like" evidence="7">
    <location>
        <begin position="2"/>
        <end position="118"/>
    </location>
</feature>
<organism evidence="9 10">
    <name type="scientific">[Candida] anglica</name>
    <dbReference type="NCBI Taxonomy" id="148631"/>
    <lineage>
        <taxon>Eukaryota</taxon>
        <taxon>Fungi</taxon>
        <taxon>Dikarya</taxon>
        <taxon>Ascomycota</taxon>
        <taxon>Saccharomycotina</taxon>
        <taxon>Pichiomycetes</taxon>
        <taxon>Debaryomycetaceae</taxon>
        <taxon>Kurtzmaniella</taxon>
    </lineage>
</organism>
<reference evidence="9 10" key="1">
    <citation type="submission" date="2024-01" db="EMBL/GenBank/DDBJ databases">
        <authorList>
            <consortium name="Genoscope - CEA"/>
            <person name="William W."/>
        </authorList>
    </citation>
    <scope>NUCLEOTIDE SEQUENCE [LARGE SCALE GENOMIC DNA]</scope>
    <source>
        <strain evidence="9 10">29B2s-10</strain>
    </source>
</reference>
<sequence length="551" mass="63104">MHETVTLSLSHSANHVTTHLYNNQESHISYRKGQSTGYDNTVYLAANPTYQGTINYNPRAILYELNGGSGALGKYEYYDPEIIGAKQQEQEEIGNNNSIEIIKSPTKVEKNQYQIALDSGKVKGGLLTVENTKYWSDYNKLIYKPKSLNSLTNWNHDPQNDLGFNKHGKERKFDTFHIGSEEYKQGKDNNEDEDSIELFRSFLEECDLFQGMNILTEVDSAWGGFSNEYLTELKDEYFNNGDSKYSFWIWGLYNCKKPMDFKLKNSRIKTTLELLKNSTLYFPIADPNINLKNNTILNDKFDNKSLWHSSALKSLPIDSLWTITSRLDNPIGMSQIEDDLLRGYKSRNMVSEIKLVDPSSSDQTGANNVLASGIGNILIDTSSSSGSPYDLYANATAFSDSMVPKNEEKSVQYTQPLYEKLDGKYFAKTYIVPTEVNADLELMNVEQSKLQNRFPINEYKSVKSSIATNYTFPDILNNQTSIVNEFGICSKPRALFKDYKKFLERSSRITSRAYSYDVDLDDQSSLIEEANNMIEDYTYEWDDDEDEEDWD</sequence>
<evidence type="ECO:0000256" key="2">
    <source>
        <dbReference type="ARBA" id="ARBA00004173"/>
    </source>
</evidence>
<dbReference type="InterPro" id="IPR049942">
    <property type="entry name" value="DML1/Misato"/>
</dbReference>
<evidence type="ECO:0000256" key="5">
    <source>
        <dbReference type="ARBA" id="ARBA00022030"/>
    </source>
</evidence>
<name>A0ABP0ENI3_9ASCO</name>
<comment type="subcellular location">
    <subcellularLocation>
        <location evidence="2">Mitochondrion</location>
    </subcellularLocation>
</comment>
<evidence type="ECO:0000313" key="9">
    <source>
        <dbReference type="EMBL" id="CAK7921501.1"/>
    </source>
</evidence>
<dbReference type="InterPro" id="IPR036525">
    <property type="entry name" value="Tubulin/FtsZ_GTPase_sf"/>
</dbReference>
<dbReference type="Pfam" id="PF14881">
    <property type="entry name" value="Tubulin_3"/>
    <property type="match status" value="1"/>
</dbReference>
<dbReference type="Gene3D" id="3.40.50.1440">
    <property type="entry name" value="Tubulin/FtsZ, GTPase domain"/>
    <property type="match status" value="1"/>
</dbReference>
<evidence type="ECO:0000313" key="10">
    <source>
        <dbReference type="Proteomes" id="UP001497600"/>
    </source>
</evidence>
<dbReference type="SUPFAM" id="SSF52490">
    <property type="entry name" value="Tubulin nucleotide-binding domain-like"/>
    <property type="match status" value="1"/>
</dbReference>
<gene>
    <name evidence="9" type="primary">DML1</name>
    <name evidence="9" type="ORF">CAAN4_H15016</name>
</gene>
<keyword evidence="6" id="KW-0496">Mitochondrion</keyword>
<evidence type="ECO:0000256" key="1">
    <source>
        <dbReference type="ARBA" id="ARBA00003757"/>
    </source>
</evidence>
<comment type="function">
    <text evidence="1">Involved in the partitioning of the mitochondrial organelle and mitochondrial DNA (mtDNA) inheritance.</text>
</comment>
<proteinExistence type="inferred from homology"/>
<evidence type="ECO:0000259" key="8">
    <source>
        <dbReference type="Pfam" id="PF14881"/>
    </source>
</evidence>
<evidence type="ECO:0000256" key="4">
    <source>
        <dbReference type="ARBA" id="ARBA00014097"/>
    </source>
</evidence>
<dbReference type="Proteomes" id="UP001497600">
    <property type="component" value="Chromosome H"/>
</dbReference>
<dbReference type="InterPro" id="IPR029209">
    <property type="entry name" value="DML1/Misato_tubulin"/>
</dbReference>
<dbReference type="InterPro" id="IPR019605">
    <property type="entry name" value="Misato_II_tubulin-like"/>
</dbReference>
<accession>A0ABP0ENI3</accession>
<comment type="similarity">
    <text evidence="3">Belongs to the misato family.</text>
</comment>
<protein>
    <recommendedName>
        <fullName evidence="4">Protein DML1</fullName>
    </recommendedName>
    <alternativeName>
        <fullName evidence="5">Protein dml1</fullName>
    </alternativeName>
</protein>
<dbReference type="PANTHER" id="PTHR13391:SF0">
    <property type="entry name" value="PROTEIN MISATO HOMOLOG 1"/>
    <property type="match status" value="1"/>
</dbReference>
<evidence type="ECO:0000256" key="3">
    <source>
        <dbReference type="ARBA" id="ARBA00008507"/>
    </source>
</evidence>
<feature type="domain" description="DML1/Misato tubulin" evidence="8">
    <location>
        <begin position="127"/>
        <end position="327"/>
    </location>
</feature>
<dbReference type="EMBL" id="OZ004260">
    <property type="protein sequence ID" value="CAK7921501.1"/>
    <property type="molecule type" value="Genomic_DNA"/>
</dbReference>
<dbReference type="PANTHER" id="PTHR13391">
    <property type="entry name" value="MITOCHONDRIAL DISTRIBUTION REGULATOR MISATO"/>
    <property type="match status" value="1"/>
</dbReference>
<keyword evidence="10" id="KW-1185">Reference proteome</keyword>
<dbReference type="Pfam" id="PF10644">
    <property type="entry name" value="Misat_Tub_SegII"/>
    <property type="match status" value="1"/>
</dbReference>